<dbReference type="OrthoDB" id="5595506at2759"/>
<comment type="subunit">
    <text evidence="10">Homooligomer.</text>
</comment>
<comment type="function">
    <text evidence="9">Required for the maintenance of the structure of the mitochondrial inner membrane. Involved in mitochondrial morphology. Causes growth arrest when highly overexpressed.</text>
</comment>
<protein>
    <recommendedName>
        <fullName evidence="10">Sensitive to high expression protein 9, mitochondrial</fullName>
    </recommendedName>
</protein>
<keyword evidence="4 10" id="KW-0809">Transit peptide</keyword>
<feature type="coiled-coil region" evidence="11">
    <location>
        <begin position="300"/>
        <end position="334"/>
    </location>
</feature>
<evidence type="ECO:0000256" key="3">
    <source>
        <dbReference type="ARBA" id="ARBA00022792"/>
    </source>
</evidence>
<sequence length="436" mass="48546">MSRPRAMLHLLGASSRPLLEQFVAPSTQTAPGKLVPRPNHRVSTWSSICLSCSFTGNRRQLRLHSTKPDNAPPHPNCPPGPPPETEPLGSTTKPSSAENEPPSSTSTPNLPSHSESARSELSHRFSSFMDRAQTTLFTASQRLNDLTGYSGIETLKSQIASLESSLTNAQARHHAVRHRYQTKVSERSATQREVTTLLARQKTWTPADFERFTTLYRQDYELEAEVTKSAGDLEDAEREAEKLGRELSTGILARYHEEQIWSDKIRRMSTWGTWGLMGVNVLLFLVFQFGAEPWRRARLVRGFEQKVKEALEEEREIERRRREEKEKMRDANVTATATGSVAEPVLVDVVGAEQACVEVAVADEIPLPLDDQQPPPPLSWRETFANPERIKAAALDLASERVVPVRMRDLSLVALEGVVGGAAVAGAIAIFFIRRA</sequence>
<keyword evidence="14" id="KW-1185">Reference proteome</keyword>
<organism evidence="13 14">
    <name type="scientific">Pseudomassariella vexata</name>
    <dbReference type="NCBI Taxonomy" id="1141098"/>
    <lineage>
        <taxon>Eukaryota</taxon>
        <taxon>Fungi</taxon>
        <taxon>Dikarya</taxon>
        <taxon>Ascomycota</taxon>
        <taxon>Pezizomycotina</taxon>
        <taxon>Sordariomycetes</taxon>
        <taxon>Xylariomycetidae</taxon>
        <taxon>Amphisphaeriales</taxon>
        <taxon>Pseudomassariaceae</taxon>
        <taxon>Pseudomassariella</taxon>
    </lineage>
</organism>
<keyword evidence="7 10" id="KW-0496">Mitochondrion</keyword>
<evidence type="ECO:0000256" key="11">
    <source>
        <dbReference type="SAM" id="Coils"/>
    </source>
</evidence>
<feature type="region of interest" description="Disordered" evidence="12">
    <location>
        <begin position="63"/>
        <end position="121"/>
    </location>
</feature>
<name>A0A1Y2DUE4_9PEZI</name>
<comment type="similarity">
    <text evidence="1 10">Belongs to the SHE9 family.</text>
</comment>
<feature type="compositionally biased region" description="Pro residues" evidence="12">
    <location>
        <begin position="70"/>
        <end position="85"/>
    </location>
</feature>
<keyword evidence="2 10" id="KW-0812">Transmembrane</keyword>
<proteinExistence type="inferred from homology"/>
<evidence type="ECO:0000256" key="5">
    <source>
        <dbReference type="ARBA" id="ARBA00022989"/>
    </source>
</evidence>
<evidence type="ECO:0000256" key="9">
    <source>
        <dbReference type="ARBA" id="ARBA00024807"/>
    </source>
</evidence>
<evidence type="ECO:0000256" key="10">
    <source>
        <dbReference type="RuleBase" id="RU364128"/>
    </source>
</evidence>
<keyword evidence="5 10" id="KW-1133">Transmembrane helix</keyword>
<dbReference type="GO" id="GO:0007007">
    <property type="term" value="P:inner mitochondrial membrane organization"/>
    <property type="evidence" value="ECO:0007669"/>
    <property type="project" value="TreeGrafter"/>
</dbReference>
<dbReference type="EMBL" id="MCFJ01000008">
    <property type="protein sequence ID" value="ORY62891.1"/>
    <property type="molecule type" value="Genomic_DNA"/>
</dbReference>
<dbReference type="RefSeq" id="XP_040714548.1">
    <property type="nucleotide sequence ID" value="XM_040860370.1"/>
</dbReference>
<keyword evidence="3 10" id="KW-0999">Mitochondrion inner membrane</keyword>
<dbReference type="GeneID" id="63776582"/>
<feature type="transmembrane region" description="Helical" evidence="10">
    <location>
        <begin position="410"/>
        <end position="433"/>
    </location>
</feature>
<dbReference type="PANTHER" id="PTHR31961:SF3">
    <property type="entry name" value="SENSITIVE TO HIGH EXPRESSION PROTEIN 9, MITOCHONDRIAL"/>
    <property type="match status" value="1"/>
</dbReference>
<evidence type="ECO:0000256" key="1">
    <source>
        <dbReference type="ARBA" id="ARBA00007472"/>
    </source>
</evidence>
<keyword evidence="8 10" id="KW-0472">Membrane</keyword>
<dbReference type="GO" id="GO:0005743">
    <property type="term" value="C:mitochondrial inner membrane"/>
    <property type="evidence" value="ECO:0007669"/>
    <property type="project" value="UniProtKB-SubCell"/>
</dbReference>
<dbReference type="InParanoid" id="A0A1Y2DUE4"/>
<evidence type="ECO:0000256" key="6">
    <source>
        <dbReference type="ARBA" id="ARBA00023054"/>
    </source>
</evidence>
<comment type="subcellular location">
    <subcellularLocation>
        <location evidence="10">Mitochondrion inner membrane</location>
        <topology evidence="10">Multi-pass membrane protein</topology>
    </subcellularLocation>
</comment>
<dbReference type="Pfam" id="PF05546">
    <property type="entry name" value="She9_MDM33"/>
    <property type="match status" value="1"/>
</dbReference>
<dbReference type="AlphaFoldDB" id="A0A1Y2DUE4"/>
<evidence type="ECO:0000256" key="4">
    <source>
        <dbReference type="ARBA" id="ARBA00022946"/>
    </source>
</evidence>
<evidence type="ECO:0000256" key="7">
    <source>
        <dbReference type="ARBA" id="ARBA00023128"/>
    </source>
</evidence>
<dbReference type="Proteomes" id="UP000193689">
    <property type="component" value="Unassembled WGS sequence"/>
</dbReference>
<feature type="transmembrane region" description="Helical" evidence="10">
    <location>
        <begin position="271"/>
        <end position="291"/>
    </location>
</feature>
<evidence type="ECO:0000313" key="13">
    <source>
        <dbReference type="EMBL" id="ORY62891.1"/>
    </source>
</evidence>
<accession>A0A1Y2DUE4</accession>
<dbReference type="PANTHER" id="PTHR31961">
    <property type="entry name" value="SENSITIVE TO HIGH EXPRESSION PROTEIN 9, MITOCHONDRIAL"/>
    <property type="match status" value="1"/>
</dbReference>
<keyword evidence="6 11" id="KW-0175">Coiled coil</keyword>
<dbReference type="InterPro" id="IPR008839">
    <property type="entry name" value="MDM33_fungi"/>
</dbReference>
<evidence type="ECO:0000256" key="2">
    <source>
        <dbReference type="ARBA" id="ARBA00022692"/>
    </source>
</evidence>
<feature type="compositionally biased region" description="Low complexity" evidence="12">
    <location>
        <begin position="94"/>
        <end position="114"/>
    </location>
</feature>
<evidence type="ECO:0000313" key="14">
    <source>
        <dbReference type="Proteomes" id="UP000193689"/>
    </source>
</evidence>
<evidence type="ECO:0000256" key="8">
    <source>
        <dbReference type="ARBA" id="ARBA00023136"/>
    </source>
</evidence>
<comment type="caution">
    <text evidence="13">The sequence shown here is derived from an EMBL/GenBank/DDBJ whole genome shotgun (WGS) entry which is preliminary data.</text>
</comment>
<evidence type="ECO:0000256" key="12">
    <source>
        <dbReference type="SAM" id="MobiDB-lite"/>
    </source>
</evidence>
<gene>
    <name evidence="13" type="ORF">BCR38DRAFT_435392</name>
</gene>
<reference evidence="13 14" key="1">
    <citation type="submission" date="2016-07" db="EMBL/GenBank/DDBJ databases">
        <title>Pervasive Adenine N6-methylation of Active Genes in Fungi.</title>
        <authorList>
            <consortium name="DOE Joint Genome Institute"/>
            <person name="Mondo S.J."/>
            <person name="Dannebaum R.O."/>
            <person name="Kuo R.C."/>
            <person name="Labutti K."/>
            <person name="Haridas S."/>
            <person name="Kuo A."/>
            <person name="Salamov A."/>
            <person name="Ahrendt S.R."/>
            <person name="Lipzen A."/>
            <person name="Sullivan W."/>
            <person name="Andreopoulos W.B."/>
            <person name="Clum A."/>
            <person name="Lindquist E."/>
            <person name="Daum C."/>
            <person name="Ramamoorthy G.K."/>
            <person name="Gryganskyi A."/>
            <person name="Culley D."/>
            <person name="Magnuson J.K."/>
            <person name="James T.Y."/>
            <person name="O'Malley M.A."/>
            <person name="Stajich J.E."/>
            <person name="Spatafora J.W."/>
            <person name="Visel A."/>
            <person name="Grigoriev I.V."/>
        </authorList>
    </citation>
    <scope>NUCLEOTIDE SEQUENCE [LARGE SCALE GENOMIC DNA]</scope>
    <source>
        <strain evidence="13 14">CBS 129021</strain>
    </source>
</reference>